<dbReference type="OMA" id="CRINNTK"/>
<keyword evidence="4" id="KW-1185">Reference proteome</keyword>
<evidence type="ECO:0000259" key="2">
    <source>
        <dbReference type="Pfam" id="PF13600"/>
    </source>
</evidence>
<evidence type="ECO:0000313" key="3">
    <source>
        <dbReference type="EMBL" id="KJA24214.1"/>
    </source>
</evidence>
<dbReference type="EMBL" id="KN817538">
    <property type="protein sequence ID" value="KJA24214.1"/>
    <property type="molecule type" value="Genomic_DNA"/>
</dbReference>
<dbReference type="Pfam" id="PF13600">
    <property type="entry name" value="DUF4140"/>
    <property type="match status" value="1"/>
</dbReference>
<reference evidence="4" key="1">
    <citation type="submission" date="2014-04" db="EMBL/GenBank/DDBJ databases">
        <title>Evolutionary Origins and Diversification of the Mycorrhizal Mutualists.</title>
        <authorList>
            <consortium name="DOE Joint Genome Institute"/>
            <consortium name="Mycorrhizal Genomics Consortium"/>
            <person name="Kohler A."/>
            <person name="Kuo A."/>
            <person name="Nagy L.G."/>
            <person name="Floudas D."/>
            <person name="Copeland A."/>
            <person name="Barry K.W."/>
            <person name="Cichocki N."/>
            <person name="Veneault-Fourrey C."/>
            <person name="LaButti K."/>
            <person name="Lindquist E.A."/>
            <person name="Lipzen A."/>
            <person name="Lundell T."/>
            <person name="Morin E."/>
            <person name="Murat C."/>
            <person name="Riley R."/>
            <person name="Ohm R."/>
            <person name="Sun H."/>
            <person name="Tunlid A."/>
            <person name="Henrissat B."/>
            <person name="Grigoriev I.V."/>
            <person name="Hibbett D.S."/>
            <person name="Martin F."/>
        </authorList>
    </citation>
    <scope>NUCLEOTIDE SEQUENCE [LARGE SCALE GENOMIC DNA]</scope>
    <source>
        <strain evidence="4">FD-334 SS-4</strain>
    </source>
</reference>
<dbReference type="STRING" id="945553.A0A0D2NZY8"/>
<dbReference type="OrthoDB" id="10068793at2759"/>
<dbReference type="AlphaFoldDB" id="A0A0D2NZY8"/>
<feature type="domain" description="DUF4140" evidence="2">
    <location>
        <begin position="35"/>
        <end position="137"/>
    </location>
</feature>
<gene>
    <name evidence="3" type="ORF">HYPSUDRAFT_136419</name>
</gene>
<dbReference type="PANTHER" id="PTHR31005:SF8">
    <property type="entry name" value="DUF4139 DOMAIN-CONTAINING PROTEIN"/>
    <property type="match status" value="1"/>
</dbReference>
<name>A0A0D2NZY8_HYPSF</name>
<dbReference type="InterPro" id="IPR011935">
    <property type="entry name" value="CHP02231"/>
</dbReference>
<evidence type="ECO:0008006" key="5">
    <source>
        <dbReference type="Google" id="ProtNLM"/>
    </source>
</evidence>
<organism evidence="3 4">
    <name type="scientific">Hypholoma sublateritium (strain FD-334 SS-4)</name>
    <dbReference type="NCBI Taxonomy" id="945553"/>
    <lineage>
        <taxon>Eukaryota</taxon>
        <taxon>Fungi</taxon>
        <taxon>Dikarya</taxon>
        <taxon>Basidiomycota</taxon>
        <taxon>Agaricomycotina</taxon>
        <taxon>Agaricomycetes</taxon>
        <taxon>Agaricomycetidae</taxon>
        <taxon>Agaricales</taxon>
        <taxon>Agaricineae</taxon>
        <taxon>Strophariaceae</taxon>
        <taxon>Hypholoma</taxon>
    </lineage>
</organism>
<dbReference type="Proteomes" id="UP000054270">
    <property type="component" value="Unassembled WGS sequence"/>
</dbReference>
<dbReference type="NCBIfam" id="TIGR02231">
    <property type="entry name" value="mucoidy inhibitor MuiA family protein"/>
    <property type="match status" value="1"/>
</dbReference>
<accession>A0A0D2NZY8</accession>
<protein>
    <recommendedName>
        <fullName evidence="5">Mucoidy inhibitor A</fullName>
    </recommendedName>
</protein>
<proteinExistence type="predicted"/>
<dbReference type="PANTHER" id="PTHR31005">
    <property type="entry name" value="DUF4139 DOMAIN-CONTAINING PROTEIN"/>
    <property type="match status" value="1"/>
</dbReference>
<dbReference type="InterPro" id="IPR037291">
    <property type="entry name" value="DUF4139"/>
</dbReference>
<feature type="domain" description="DUF4139" evidence="1">
    <location>
        <begin position="217"/>
        <end position="593"/>
    </location>
</feature>
<dbReference type="InterPro" id="IPR025554">
    <property type="entry name" value="DUF4140"/>
</dbReference>
<evidence type="ECO:0000259" key="1">
    <source>
        <dbReference type="Pfam" id="PF13598"/>
    </source>
</evidence>
<evidence type="ECO:0000313" key="4">
    <source>
        <dbReference type="Proteomes" id="UP000054270"/>
    </source>
</evidence>
<sequence>MTTPNPISNLEVNSSDKQPNTLSLVSAQASKITNVSLYSGRAEITRLFKLALAEGQNQVTIRGFSRTIQNDSVRVEGRGNASIHDVVISKTPISSNPPAWRTGSLRVQERKEQELKNQIASAKHARSTLDTYLSTLNAENVAFSQLGDRFADHALLARNLDNNILDLVHELADLTASSKAQNKTPTLPAEEVEETHLPWQVSINVWAQTDEEEAEISIIYAVSNANWTASYDIRADTRISGKNVIIRYKASIRQNTGESWVGVPLTLETVTPALGMVSPSLSPWILAEAKPEPIAQPHSVIAIPAQRSGYTSAVPYSDSMVGVPMSGMPMALPAARMASAHAMQHRPVIIGTNKGDVTATFRIPGYINVPSDAQQHDVTISSFEFNAPLLWHTIPKANARVYMEAKIKNESEYAFIPGTANMYVDGSFVATTSIPAVNPQETFSCPLGLDSSLRVTYHRQECHRIHSVTGFYKKSTTKTYTQRITIFNTKSTPIENLKVVDIIPVSQDERIEIKLLNPLLPLSRRAIGLTEDDELKGDRIQVSPGVVALWDGTGDPETNQDVVGKNGRVRWDVSLRPQEAVNLVLKFEVSYPEKLAVEGA</sequence>
<dbReference type="Pfam" id="PF13598">
    <property type="entry name" value="DUF4139"/>
    <property type="match status" value="1"/>
</dbReference>